<dbReference type="Pfam" id="PF17917">
    <property type="entry name" value="RT_RNaseH"/>
    <property type="match status" value="1"/>
</dbReference>
<protein>
    <recommendedName>
        <fullName evidence="2">ribonuclease H</fullName>
        <ecNumber evidence="2">3.1.26.4</ecNumber>
    </recommendedName>
</protein>
<accession>A0A1A8G0P7</accession>
<reference evidence="11" key="2">
    <citation type="submission" date="2016-06" db="EMBL/GenBank/DDBJ databases">
        <title>The genome of a short-lived fish provides insights into sex chromosome evolution and the genetic control of aging.</title>
        <authorList>
            <person name="Reichwald K."/>
            <person name="Felder M."/>
            <person name="Petzold A."/>
            <person name="Koch P."/>
            <person name="Groth M."/>
            <person name="Platzer M."/>
        </authorList>
    </citation>
    <scope>NUCLEOTIDE SEQUENCE</scope>
    <source>
        <tissue evidence="11">Brain</tissue>
    </source>
</reference>
<proteinExistence type="inferred from homology"/>
<name>A0A1A8G0P7_9TELE</name>
<dbReference type="Gene3D" id="3.30.70.270">
    <property type="match status" value="2"/>
</dbReference>
<evidence type="ECO:0000256" key="3">
    <source>
        <dbReference type="ARBA" id="ARBA00022679"/>
    </source>
</evidence>
<dbReference type="InterPro" id="IPR050951">
    <property type="entry name" value="Retrovirus_Pol_polyprotein"/>
</dbReference>
<evidence type="ECO:0000256" key="1">
    <source>
        <dbReference type="ARBA" id="ARBA00010879"/>
    </source>
</evidence>
<dbReference type="PROSITE" id="PS50878">
    <property type="entry name" value="RT_POL"/>
    <property type="match status" value="1"/>
</dbReference>
<dbReference type="AlphaFoldDB" id="A0A1A8G0P7"/>
<dbReference type="GO" id="GO:0003964">
    <property type="term" value="F:RNA-directed DNA polymerase activity"/>
    <property type="evidence" value="ECO:0007669"/>
    <property type="project" value="UniProtKB-KW"/>
</dbReference>
<gene>
    <name evidence="11" type="primary">Nfu_g_1_024924</name>
</gene>
<evidence type="ECO:0000256" key="5">
    <source>
        <dbReference type="ARBA" id="ARBA00022722"/>
    </source>
</evidence>
<dbReference type="CDD" id="cd01647">
    <property type="entry name" value="RT_LTR"/>
    <property type="match status" value="1"/>
</dbReference>
<evidence type="ECO:0000256" key="6">
    <source>
        <dbReference type="ARBA" id="ARBA00022759"/>
    </source>
</evidence>
<dbReference type="FunFam" id="3.10.20.370:FF:000001">
    <property type="entry name" value="Retrovirus-related Pol polyprotein from transposon 17.6-like protein"/>
    <property type="match status" value="1"/>
</dbReference>
<dbReference type="Gene3D" id="3.10.10.10">
    <property type="entry name" value="HIV Type 1 Reverse Transcriptase, subunit A, domain 1"/>
    <property type="match status" value="1"/>
</dbReference>
<dbReference type="InterPro" id="IPR000477">
    <property type="entry name" value="RT_dom"/>
</dbReference>
<dbReference type="PANTHER" id="PTHR37984:SF5">
    <property type="entry name" value="PROTEIN NYNRIN-LIKE"/>
    <property type="match status" value="1"/>
</dbReference>
<evidence type="ECO:0000313" key="11">
    <source>
        <dbReference type="EMBL" id="SBQ63934.1"/>
    </source>
</evidence>
<dbReference type="PANTHER" id="PTHR37984">
    <property type="entry name" value="PROTEIN CBG26694"/>
    <property type="match status" value="1"/>
</dbReference>
<keyword evidence="3" id="KW-0808">Transferase</keyword>
<comment type="similarity">
    <text evidence="1">Belongs to the beta type-B retroviral polymerase family. HERV class-II K(HML-2) pol subfamily.</text>
</comment>
<dbReference type="Pfam" id="PF00078">
    <property type="entry name" value="RVT_1"/>
    <property type="match status" value="1"/>
</dbReference>
<dbReference type="EMBL" id="HAEB01017407">
    <property type="protein sequence ID" value="SBQ63934.1"/>
    <property type="molecule type" value="Transcribed_RNA"/>
</dbReference>
<reference evidence="11" key="1">
    <citation type="submission" date="2016-05" db="EMBL/GenBank/DDBJ databases">
        <authorList>
            <person name="Lavstsen T."/>
            <person name="Jespersen J.S."/>
        </authorList>
    </citation>
    <scope>NUCLEOTIDE SEQUENCE</scope>
    <source>
        <tissue evidence="11">Brain</tissue>
    </source>
</reference>
<evidence type="ECO:0000256" key="7">
    <source>
        <dbReference type="ARBA" id="ARBA00022801"/>
    </source>
</evidence>
<dbReference type="FunFam" id="3.30.70.270:FF:000026">
    <property type="entry name" value="Transposon Ty3-G Gag-Pol polyprotein"/>
    <property type="match status" value="1"/>
</dbReference>
<dbReference type="InterPro" id="IPR043128">
    <property type="entry name" value="Rev_trsase/Diguanyl_cyclase"/>
</dbReference>
<organism evidence="11">
    <name type="scientific">Nothobranchius korthausae</name>
    <dbReference type="NCBI Taxonomy" id="1143690"/>
    <lineage>
        <taxon>Eukaryota</taxon>
        <taxon>Metazoa</taxon>
        <taxon>Chordata</taxon>
        <taxon>Craniata</taxon>
        <taxon>Vertebrata</taxon>
        <taxon>Euteleostomi</taxon>
        <taxon>Actinopterygii</taxon>
        <taxon>Neopterygii</taxon>
        <taxon>Teleostei</taxon>
        <taxon>Neoteleostei</taxon>
        <taxon>Acanthomorphata</taxon>
        <taxon>Ovalentaria</taxon>
        <taxon>Atherinomorphae</taxon>
        <taxon>Cyprinodontiformes</taxon>
        <taxon>Nothobranchiidae</taxon>
        <taxon>Nothobranchius</taxon>
    </lineage>
</organism>
<evidence type="ECO:0000256" key="2">
    <source>
        <dbReference type="ARBA" id="ARBA00012180"/>
    </source>
</evidence>
<keyword evidence="6" id="KW-0255">Endonuclease</keyword>
<evidence type="ECO:0000256" key="4">
    <source>
        <dbReference type="ARBA" id="ARBA00022695"/>
    </source>
</evidence>
<dbReference type="SUPFAM" id="SSF56672">
    <property type="entry name" value="DNA/RNA polymerases"/>
    <property type="match status" value="1"/>
</dbReference>
<keyword evidence="4" id="KW-0548">Nucleotidyltransferase</keyword>
<feature type="region of interest" description="Disordered" evidence="9">
    <location>
        <begin position="62"/>
        <end position="105"/>
    </location>
</feature>
<dbReference type="InterPro" id="IPR041373">
    <property type="entry name" value="RT_RNaseH"/>
</dbReference>
<feature type="compositionally biased region" description="Basic and acidic residues" evidence="9">
    <location>
        <begin position="76"/>
        <end position="87"/>
    </location>
</feature>
<feature type="domain" description="Reverse transcriptase" evidence="10">
    <location>
        <begin position="351"/>
        <end position="528"/>
    </location>
</feature>
<keyword evidence="8" id="KW-0695">RNA-directed DNA polymerase</keyword>
<evidence type="ECO:0000256" key="8">
    <source>
        <dbReference type="ARBA" id="ARBA00022918"/>
    </source>
</evidence>
<keyword evidence="7" id="KW-0378">Hydrolase</keyword>
<dbReference type="Gene3D" id="3.10.20.370">
    <property type="match status" value="1"/>
</dbReference>
<keyword evidence="5" id="KW-0540">Nuclease</keyword>
<evidence type="ECO:0000256" key="9">
    <source>
        <dbReference type="SAM" id="MobiDB-lite"/>
    </source>
</evidence>
<dbReference type="InterPro" id="IPR043502">
    <property type="entry name" value="DNA/RNA_pol_sf"/>
</dbReference>
<sequence length="781" mass="87942">MSTFDLQAFVEAPSRRLLEDCRKSDLQQVAAHFSLLVPKQLTKDALRQFVLDFLVSQSILPPPSASVSRPPSPQVTHEEEEKQKDACASENFSPHQSPTSSPLTGARLKLRLARLQIEADERALERKLRHEMEIKRLDADVRLRELELTLQSRKLDPAAVRAVQSAEDSDTAFLPPLEDVRLQPDTPTFSTPPFDISKCLTLLPPFRETEADGFFLAFERMAAILRWPSDVWPLLVTCRLTVSAEVAPPLPDTTQDDAVTWSLLPPVTPRLCNSEALSNLSSSLGHLASSQQEELSHLIHSFPELFSDVPSQTHLITHDISLTDSVPVRMHPYRASPLKRELMKKEVTYLLEHGLAKPSTSSWSSPCLLENKPDGSYRFVTDYRKLNAKTVPDSFPLPRVEDCVDSVGSASFVTKLDLLKGYWQVPLTPFASDVSAFVTPDNLLQYTVLPFGLRNAPATFQRLINQVLSNVPHCSAYLDDIVIYTQSWDLHLQTLAHVFDRLKMAKLTLNLAKCEFVKATVRYLGKEVGQGQVKALSDKIQAIVSFPPPTTRRELRRFLGMTGYYRCFCRNFSTVAKPLTDMLSTNIPFSWTSECNQAFLALRDLLCCAPVLTAPDLTRPFKLEVDASDAGAGAVLLQEDAGGLDHPICYFSRKFNTAQQHYSTIEKETLALIWSLQHFSVYVGNSKFTTIVFTDHNPLIFLHRMYNHNQRLMRWALLLQEFNLDIRHKKGAANVLADALSRSFTLETPLQQTLRHWPQYAEHAPGHVRGGEEVCFDGMPQ</sequence>
<dbReference type="CDD" id="cd09274">
    <property type="entry name" value="RNase_HI_RT_Ty3"/>
    <property type="match status" value="1"/>
</dbReference>
<dbReference type="GO" id="GO:0004523">
    <property type="term" value="F:RNA-DNA hybrid ribonuclease activity"/>
    <property type="evidence" value="ECO:0007669"/>
    <property type="project" value="UniProtKB-EC"/>
</dbReference>
<dbReference type="EC" id="3.1.26.4" evidence="2"/>
<feature type="compositionally biased region" description="Polar residues" evidence="9">
    <location>
        <begin position="90"/>
        <end position="103"/>
    </location>
</feature>
<evidence type="ECO:0000259" key="10">
    <source>
        <dbReference type="PROSITE" id="PS50878"/>
    </source>
</evidence>